<protein>
    <submittedName>
        <fullName evidence="2">DUF2335 domain-containing protein</fullName>
    </submittedName>
</protein>
<dbReference type="EMBL" id="JBHTOM010000001">
    <property type="protein sequence ID" value="MFD1548256.1"/>
    <property type="molecule type" value="Genomic_DNA"/>
</dbReference>
<organism evidence="2 3">
    <name type="scientific">Levilactobacillus fuyuanensis</name>
    <dbReference type="NCBI Taxonomy" id="2486022"/>
    <lineage>
        <taxon>Bacteria</taxon>
        <taxon>Bacillati</taxon>
        <taxon>Bacillota</taxon>
        <taxon>Bacilli</taxon>
        <taxon>Lactobacillales</taxon>
        <taxon>Lactobacillaceae</taxon>
        <taxon>Levilactobacillus</taxon>
    </lineage>
</organism>
<accession>A0ABW4GZI8</accession>
<keyword evidence="1" id="KW-0472">Membrane</keyword>
<dbReference type="InterPro" id="IPR019284">
    <property type="entry name" value="RP532"/>
</dbReference>
<dbReference type="Proteomes" id="UP001597195">
    <property type="component" value="Unassembled WGS sequence"/>
</dbReference>
<evidence type="ECO:0000313" key="3">
    <source>
        <dbReference type="Proteomes" id="UP001597195"/>
    </source>
</evidence>
<keyword evidence="1" id="KW-1133">Transmembrane helix</keyword>
<name>A0ABW4GZI8_9LACO</name>
<feature type="transmembrane region" description="Helical" evidence="1">
    <location>
        <begin position="124"/>
        <end position="142"/>
    </location>
</feature>
<evidence type="ECO:0000313" key="2">
    <source>
        <dbReference type="EMBL" id="MFD1548256.1"/>
    </source>
</evidence>
<keyword evidence="1" id="KW-0812">Transmembrane</keyword>
<dbReference type="RefSeq" id="WP_125701148.1">
    <property type="nucleotide sequence ID" value="NZ_JBHTOM010000001.1"/>
</dbReference>
<feature type="transmembrane region" description="Helical" evidence="1">
    <location>
        <begin position="95"/>
        <end position="118"/>
    </location>
</feature>
<proteinExistence type="predicted"/>
<reference evidence="3" key="1">
    <citation type="journal article" date="2019" name="Int. J. Syst. Evol. Microbiol.">
        <title>The Global Catalogue of Microorganisms (GCM) 10K type strain sequencing project: providing services to taxonomists for standard genome sequencing and annotation.</title>
        <authorList>
            <consortium name="The Broad Institute Genomics Platform"/>
            <consortium name="The Broad Institute Genome Sequencing Center for Infectious Disease"/>
            <person name="Wu L."/>
            <person name="Ma J."/>
        </authorList>
    </citation>
    <scope>NUCLEOTIDE SEQUENCE [LARGE SCALE GENOMIC DNA]</scope>
    <source>
        <strain evidence="3">CCM 8906</strain>
    </source>
</reference>
<sequence>MTESLPDKQSKISDKNNVGSRTDILDKLENLPSEDQEKIIATMEMYSGPIPHPAILEGYEKLYPGAAKEIIENGVQESQHRRELETKRQARRGRLAWFTLGSLVLVTILLLVGSFVLIMHSHRIIGIVFGAGGFLVFLGSLVDQVNALSGKDDISTDKSDKDN</sequence>
<keyword evidence="3" id="KW-1185">Reference proteome</keyword>
<comment type="caution">
    <text evidence="2">The sequence shown here is derived from an EMBL/GenBank/DDBJ whole genome shotgun (WGS) entry which is preliminary data.</text>
</comment>
<dbReference type="Pfam" id="PF10097">
    <property type="entry name" value="DUF2335"/>
    <property type="match status" value="1"/>
</dbReference>
<evidence type="ECO:0000256" key="1">
    <source>
        <dbReference type="SAM" id="Phobius"/>
    </source>
</evidence>
<gene>
    <name evidence="2" type="ORF">ACFQ5T_00945</name>
</gene>